<evidence type="ECO:0000313" key="2">
    <source>
        <dbReference type="Proteomes" id="UP001357452"/>
    </source>
</evidence>
<proteinExistence type="predicted"/>
<gene>
    <name evidence="1" type="ORF">V2H41_04020</name>
</gene>
<dbReference type="Gene3D" id="1.25.40.10">
    <property type="entry name" value="Tetratricopeptide repeat domain"/>
    <property type="match status" value="1"/>
</dbReference>
<dbReference type="InterPro" id="IPR019734">
    <property type="entry name" value="TPR_rpt"/>
</dbReference>
<evidence type="ECO:0008006" key="3">
    <source>
        <dbReference type="Google" id="ProtNLM"/>
    </source>
</evidence>
<reference evidence="1 2" key="1">
    <citation type="submission" date="2024-01" db="EMBL/GenBank/DDBJ databases">
        <title>Niabella digestum sp. nov., isolated from waste digestion system.</title>
        <authorList>
            <person name="Zhang L."/>
        </authorList>
    </citation>
    <scope>NUCLEOTIDE SEQUENCE [LARGE SCALE GENOMIC DNA]</scope>
    <source>
        <strain evidence="1 2">A18</strain>
    </source>
</reference>
<keyword evidence="2" id="KW-1185">Reference proteome</keyword>
<dbReference type="InterPro" id="IPR011990">
    <property type="entry name" value="TPR-like_helical_dom_sf"/>
</dbReference>
<accession>A0ABU7REK9</accession>
<dbReference type="RefSeq" id="WP_330973841.1">
    <property type="nucleotide sequence ID" value="NZ_JAZGLY010000002.1"/>
</dbReference>
<evidence type="ECO:0000313" key="1">
    <source>
        <dbReference type="EMBL" id="MEE6186432.1"/>
    </source>
</evidence>
<dbReference type="EMBL" id="JAZGLY010000002">
    <property type="protein sequence ID" value="MEE6186432.1"/>
    <property type="molecule type" value="Genomic_DNA"/>
</dbReference>
<dbReference type="Proteomes" id="UP001357452">
    <property type="component" value="Unassembled WGS sequence"/>
</dbReference>
<sequence>MSKIEQIKAMLKENPADSFLQHALALEYIKAGEEELAKKTFVTLLEANPDYVGSYYHLAKLYERQGAEQDAIRVYEQGMAVAQRLGEQHAYSELRSAYEDLTY</sequence>
<comment type="caution">
    <text evidence="1">The sequence shown here is derived from an EMBL/GenBank/DDBJ whole genome shotgun (WGS) entry which is preliminary data.</text>
</comment>
<dbReference type="SUPFAM" id="SSF48452">
    <property type="entry name" value="TPR-like"/>
    <property type="match status" value="1"/>
</dbReference>
<name>A0ABU7REK9_9BACT</name>
<organism evidence="1 2">
    <name type="scientific">Niabella digestorum</name>
    <dbReference type="NCBI Taxonomy" id="3117701"/>
    <lineage>
        <taxon>Bacteria</taxon>
        <taxon>Pseudomonadati</taxon>
        <taxon>Bacteroidota</taxon>
        <taxon>Chitinophagia</taxon>
        <taxon>Chitinophagales</taxon>
        <taxon>Chitinophagaceae</taxon>
        <taxon>Niabella</taxon>
    </lineage>
</organism>
<dbReference type="Pfam" id="PF13181">
    <property type="entry name" value="TPR_8"/>
    <property type="match status" value="2"/>
</dbReference>
<protein>
    <recommendedName>
        <fullName evidence="3">Tetratricopeptide repeat protein</fullName>
    </recommendedName>
</protein>